<protein>
    <submittedName>
        <fullName evidence="1">Uncharacterized protein</fullName>
    </submittedName>
</protein>
<accession>A0A8H7KIJ6</accession>
<reference evidence="1 2" key="1">
    <citation type="journal article" name="Sci. Rep.">
        <title>Telomere-to-telomere assembled and centromere annotated genomes of the two main subspecies of the button mushroom Agaricus bisporus reveal especially polymorphic chromosome ends.</title>
        <authorList>
            <person name="Sonnenberg A.S.M."/>
            <person name="Sedaghat-Telgerd N."/>
            <person name="Lavrijssen B."/>
            <person name="Ohm R.A."/>
            <person name="Hendrickx P.M."/>
            <person name="Scholtmeijer K."/>
            <person name="Baars J.J.P."/>
            <person name="van Peer A."/>
        </authorList>
    </citation>
    <scope>NUCLEOTIDE SEQUENCE [LARGE SCALE GENOMIC DNA]</scope>
    <source>
        <strain evidence="1 2">H119_p4</strain>
    </source>
</reference>
<evidence type="ECO:0000313" key="1">
    <source>
        <dbReference type="EMBL" id="KAF7777820.1"/>
    </source>
</evidence>
<proteinExistence type="predicted"/>
<name>A0A8H7KIJ6_AGABI</name>
<evidence type="ECO:0000313" key="2">
    <source>
        <dbReference type="Proteomes" id="UP000629468"/>
    </source>
</evidence>
<comment type="caution">
    <text evidence="1">The sequence shown here is derived from an EMBL/GenBank/DDBJ whole genome shotgun (WGS) entry which is preliminary data.</text>
</comment>
<dbReference type="EMBL" id="JABXXO010000005">
    <property type="protein sequence ID" value="KAF7777820.1"/>
    <property type="molecule type" value="Genomic_DNA"/>
</dbReference>
<dbReference type="Proteomes" id="UP000629468">
    <property type="component" value="Unassembled WGS sequence"/>
</dbReference>
<gene>
    <name evidence="1" type="ORF">Agabi119p4_3892</name>
</gene>
<dbReference type="AlphaFoldDB" id="A0A8H7KIJ6"/>
<organism evidence="1 2">
    <name type="scientific">Agaricus bisporus var. burnettii</name>
    <dbReference type="NCBI Taxonomy" id="192524"/>
    <lineage>
        <taxon>Eukaryota</taxon>
        <taxon>Fungi</taxon>
        <taxon>Dikarya</taxon>
        <taxon>Basidiomycota</taxon>
        <taxon>Agaricomycotina</taxon>
        <taxon>Agaricomycetes</taxon>
        <taxon>Agaricomycetidae</taxon>
        <taxon>Agaricales</taxon>
        <taxon>Agaricineae</taxon>
        <taxon>Agaricaceae</taxon>
        <taxon>Agaricus</taxon>
    </lineage>
</organism>
<sequence>MESQRDAGVMRRDDNHLQHPRGKCPYMETFLGDVAWGGFPGLLGCLPPGREPKDTERYCLLSLSLIL</sequence>